<evidence type="ECO:0000256" key="4">
    <source>
        <dbReference type="ARBA" id="ARBA00022833"/>
    </source>
</evidence>
<dbReference type="Pfam" id="PF00628">
    <property type="entry name" value="PHD"/>
    <property type="match status" value="1"/>
</dbReference>
<feature type="compositionally biased region" description="Basic and acidic residues" evidence="7">
    <location>
        <begin position="353"/>
        <end position="378"/>
    </location>
</feature>
<reference evidence="9 10" key="1">
    <citation type="journal article" date="2020" name="Nat. Commun.">
        <title>Genome of Tripterygium wilfordii and identification of cytochrome P450 involved in triptolide biosynthesis.</title>
        <authorList>
            <person name="Tu L."/>
            <person name="Su P."/>
            <person name="Zhang Z."/>
            <person name="Gao L."/>
            <person name="Wang J."/>
            <person name="Hu T."/>
            <person name="Zhou J."/>
            <person name="Zhang Y."/>
            <person name="Zhao Y."/>
            <person name="Liu Y."/>
            <person name="Song Y."/>
            <person name="Tong Y."/>
            <person name="Lu Y."/>
            <person name="Yang J."/>
            <person name="Xu C."/>
            <person name="Jia M."/>
            <person name="Peters R.J."/>
            <person name="Huang L."/>
            <person name="Gao W."/>
        </authorList>
    </citation>
    <scope>NUCLEOTIDE SEQUENCE [LARGE SCALE GENOMIC DNA]</scope>
    <source>
        <strain evidence="10">cv. XIE 37</strain>
        <tissue evidence="9">Leaf</tissue>
    </source>
</reference>
<dbReference type="Proteomes" id="UP000593562">
    <property type="component" value="Unassembled WGS sequence"/>
</dbReference>
<dbReference type="GO" id="GO:0008270">
    <property type="term" value="F:zinc ion binding"/>
    <property type="evidence" value="ECO:0007669"/>
    <property type="project" value="UniProtKB-KW"/>
</dbReference>
<dbReference type="InterPro" id="IPR011011">
    <property type="entry name" value="Znf_FYVE_PHD"/>
</dbReference>
<comment type="subcellular location">
    <subcellularLocation>
        <location evidence="1">Nucleus</location>
    </subcellularLocation>
</comment>
<evidence type="ECO:0000313" key="9">
    <source>
        <dbReference type="EMBL" id="KAF5741920.1"/>
    </source>
</evidence>
<feature type="compositionally biased region" description="Low complexity" evidence="7">
    <location>
        <begin position="1"/>
        <end position="12"/>
    </location>
</feature>
<evidence type="ECO:0000256" key="7">
    <source>
        <dbReference type="SAM" id="MobiDB-lite"/>
    </source>
</evidence>
<dbReference type="InParanoid" id="A0A7J7D6D1"/>
<dbReference type="InterPro" id="IPR032308">
    <property type="entry name" value="TDBD"/>
</dbReference>
<dbReference type="Gene3D" id="3.30.40.10">
    <property type="entry name" value="Zinc/RING finger domain, C3HC4 (zinc finger)"/>
    <property type="match status" value="1"/>
</dbReference>
<dbReference type="OrthoDB" id="429143at2759"/>
<keyword evidence="3 6" id="KW-0863">Zinc-finger</keyword>
<feature type="region of interest" description="Disordered" evidence="7">
    <location>
        <begin position="189"/>
        <end position="566"/>
    </location>
</feature>
<gene>
    <name evidence="9" type="ORF">HS088_TW10G00928</name>
</gene>
<dbReference type="SMART" id="SM00249">
    <property type="entry name" value="PHD"/>
    <property type="match status" value="1"/>
</dbReference>
<dbReference type="PANTHER" id="PTHR46309">
    <property type="entry name" value="PHD FINGER PROTEIN 12"/>
    <property type="match status" value="1"/>
</dbReference>
<dbReference type="CDD" id="cd04301">
    <property type="entry name" value="NAT_SF"/>
    <property type="match status" value="1"/>
</dbReference>
<keyword evidence="4" id="KW-0862">Zinc</keyword>
<dbReference type="Pfam" id="PF22970">
    <property type="entry name" value="DUF7028"/>
    <property type="match status" value="1"/>
</dbReference>
<feature type="compositionally biased region" description="Basic and acidic residues" evidence="7">
    <location>
        <begin position="496"/>
        <end position="520"/>
    </location>
</feature>
<feature type="region of interest" description="Disordered" evidence="7">
    <location>
        <begin position="105"/>
        <end position="160"/>
    </location>
</feature>
<feature type="compositionally biased region" description="Basic and acidic residues" evidence="7">
    <location>
        <begin position="319"/>
        <end position="329"/>
    </location>
</feature>
<keyword evidence="10" id="KW-1185">Reference proteome</keyword>
<dbReference type="InterPro" id="IPR017956">
    <property type="entry name" value="AT_hook_DNA-bd_motif"/>
</dbReference>
<feature type="compositionally biased region" description="Basic and acidic residues" evidence="7">
    <location>
        <begin position="249"/>
        <end position="259"/>
    </location>
</feature>
<feature type="compositionally biased region" description="Basic and acidic residues" evidence="7">
    <location>
        <begin position="424"/>
        <end position="489"/>
    </location>
</feature>
<dbReference type="EMBL" id="JAAARO010000010">
    <property type="protein sequence ID" value="KAF5741920.1"/>
    <property type="molecule type" value="Genomic_DNA"/>
</dbReference>
<accession>A0A7J7D6D1</accession>
<dbReference type="InterPro" id="IPR042163">
    <property type="entry name" value="PHF12"/>
</dbReference>
<dbReference type="GO" id="GO:0006357">
    <property type="term" value="P:regulation of transcription by RNA polymerase II"/>
    <property type="evidence" value="ECO:0007669"/>
    <property type="project" value="TreeGrafter"/>
</dbReference>
<keyword evidence="2" id="KW-0479">Metal-binding</keyword>
<comment type="caution">
    <text evidence="9">The sequence shown here is derived from an EMBL/GenBank/DDBJ whole genome shotgun (WGS) entry which is preliminary data.</text>
</comment>
<feature type="compositionally biased region" description="Basic and acidic residues" evidence="7">
    <location>
        <begin position="36"/>
        <end position="52"/>
    </location>
</feature>
<evidence type="ECO:0000256" key="6">
    <source>
        <dbReference type="PROSITE-ProRule" id="PRU00146"/>
    </source>
</evidence>
<protein>
    <recommendedName>
        <fullName evidence="8">PHD-type domain-containing protein</fullName>
    </recommendedName>
</protein>
<dbReference type="PRINTS" id="PR00929">
    <property type="entry name" value="ATHOOK"/>
</dbReference>
<organism evidence="9 10">
    <name type="scientific">Tripterygium wilfordii</name>
    <name type="common">Thunder God vine</name>
    <dbReference type="NCBI Taxonomy" id="458696"/>
    <lineage>
        <taxon>Eukaryota</taxon>
        <taxon>Viridiplantae</taxon>
        <taxon>Streptophyta</taxon>
        <taxon>Embryophyta</taxon>
        <taxon>Tracheophyta</taxon>
        <taxon>Spermatophyta</taxon>
        <taxon>Magnoliopsida</taxon>
        <taxon>eudicotyledons</taxon>
        <taxon>Gunneridae</taxon>
        <taxon>Pentapetalae</taxon>
        <taxon>rosids</taxon>
        <taxon>fabids</taxon>
        <taxon>Celastrales</taxon>
        <taxon>Celastraceae</taxon>
        <taxon>Tripterygium</taxon>
    </lineage>
</organism>
<feature type="compositionally biased region" description="Basic residues" evidence="7">
    <location>
        <begin position="337"/>
        <end position="352"/>
    </location>
</feature>
<dbReference type="SUPFAM" id="SSF55729">
    <property type="entry name" value="Acyl-CoA N-acyltransferases (Nat)"/>
    <property type="match status" value="1"/>
</dbReference>
<dbReference type="GO" id="GO:0003677">
    <property type="term" value="F:DNA binding"/>
    <property type="evidence" value="ECO:0007669"/>
    <property type="project" value="InterPro"/>
</dbReference>
<name>A0A7J7D6D1_TRIWF</name>
<dbReference type="SMART" id="SM00384">
    <property type="entry name" value="AT_hook"/>
    <property type="match status" value="4"/>
</dbReference>
<feature type="domain" description="PHD-type" evidence="8">
    <location>
        <begin position="1018"/>
        <end position="1063"/>
    </location>
</feature>
<evidence type="ECO:0000313" key="10">
    <source>
        <dbReference type="Proteomes" id="UP000593562"/>
    </source>
</evidence>
<dbReference type="InterPro" id="IPR054292">
    <property type="entry name" value="DUF7028"/>
</dbReference>
<evidence type="ECO:0000259" key="8">
    <source>
        <dbReference type="PROSITE" id="PS50016"/>
    </source>
</evidence>
<dbReference type="InterPro" id="IPR013083">
    <property type="entry name" value="Znf_RING/FYVE/PHD"/>
</dbReference>
<sequence length="1735" mass="192606">MREGLRSGSSAARSKKDDASNSPALAKRNVYNTRQKGSDLNKEKSTGLEAEKGTNVYSTKEGDELEDKSNGYSPKEAIEPDKDEALTCQELIQKKVDSAVQLGSDVNKETNSEQISCSKSEVGTIVSSPREEDEVEENNNASSPNEGVGLERREGSQNAECRRDCNVDGGEVAVEFAENARKRTRLYGGENFDENSDEKKKAAMEGFGLDSKMQTAGRILRSASRSRSDGETGEFGDDVVGKTCCCGDDPEKERAEFETAKGNQSDGEVRNILKQKSESRRDPKMQGEAKMKESDQSDGEMRKKLGESCRKKRGRPRKVQVEVKMKESDQSVGEMRKKLRKSCGKKRGRPRKVQVEVETKESDQSDGEMRKKLGESCGKKRGRPRKVQVEVEMKESDQSAEQERARGDCERREYEDNVVGKTSSHGDDPEKERAESETEKSKQSDGEEREVLKQKGESLRDPKIQGEAEMKESDQSDGEMRKKLGESCGKKRGRPRKEQVEVEMKESDQSADQLKNEGEKKPRKKCGIPSKMQVEVEIEESDQSDGYSRKKLKQNCGSMPGRHPLMQQTDGFLKVESDKENSIGTMRYSKSVLRSRDTLETEACTSRSFSESKRFGEELEMKMPIPPKGNNCGNNKLEDNESSFGSRSKAKTARRLTKIRDNEGECAQGKEGRLQRRAIQQAVRDRIVELLLSAGWKIEYRRRNSREYSDAVYVNPKGKTHWSVTLAYRMLKESYENGNDNSNSDSESRTGLKFIPIPDEELSVLKRVTSKERCDKNVSRKGKKMIIKKTAEGVTNKEQRKHKRTMKRLKIKKTAGGVTSKNLHKRKMRKEKLKAVMSSRGAAFKGRLKNNKLTHAQDNSACSLHGGTPLLARTRKRLESHNQNRCALIVRNSKEGPESDSDGYVLYDGKRTVLAWMMDLGIVPINGKVQCFNLTKTRVMLEGKIMKDGIRCDCCDKIFTVSHFQTHASGDGFQTFRNIYLESGCSLLQCLLDSWNKQDESEHRGYHHIDVNGEDPNDDTCGICGDGGDLICCDGCPSTFHQSCLDINKFPSGDWCCIYCSCKFCGTANGSTYQGDDNPAATLLCSCCLCEEKYHHSCVQAKNAGNDDSGCESFCGKKCQELNGKLQRLLGVKHDLDEGFSWTLIRRYDVDSDRSLDDVSQKIECNSKLAVALYIMDECFLPMVDYRSGVNLIRNIIFNYGSNFKRLNYVGFVTAILEKDDEIVAAASIRIHGNQLAEMPFIGTRYTYRRQGMCRRLLSGVESALCALDVEKLVIPAISELRETWTTVFGFKPVDASLEQKLRNTNMLVFPGVDMLQKPISSSQETLLAAEGLKSAELDEHQIMNEYNNSDDRFSAAVDVNVSSEVTTPGAPKICDEPVAHESDSSLPPASLDVTSDITSENIDLPANACASDAKSLVHLSENPDDLEKKINTLGRACDFFEQAGDIGKQHNAIMVSSAPPHERIEALDTCPNQLGVPEVEIISSMVANIGIKAGDSERKLICTSKDATESVSCEVKLEDSIVKDSYNSHENITIKHDSDTVTQVSEDMKRAKHLLIEEFQVAGSLDLDGKVHDTCEVKKIVFQDVSVAGVAFPASAHDSSSCKINSMECPEAVVPPTPEDDCHIACGSVALEKPSLQTEINGSRRSTDIPLDSSEVTVGGELDLEKEPIAAQTHTLSAGEDSISGCTQIEIKSSKHLESDHRVPQTIIAPCNPESLCGSSSASGASKQCSLWWR</sequence>
<dbReference type="InterPro" id="IPR019787">
    <property type="entry name" value="Znf_PHD-finger"/>
</dbReference>
<feature type="compositionally biased region" description="Basic and acidic residues" evidence="7">
    <location>
        <begin position="387"/>
        <end position="415"/>
    </location>
</feature>
<dbReference type="GO" id="GO:0003714">
    <property type="term" value="F:transcription corepressor activity"/>
    <property type="evidence" value="ECO:0007669"/>
    <property type="project" value="InterPro"/>
</dbReference>
<dbReference type="Pfam" id="PF16135">
    <property type="entry name" value="TDBD"/>
    <property type="match status" value="1"/>
</dbReference>
<dbReference type="InterPro" id="IPR001965">
    <property type="entry name" value="Znf_PHD"/>
</dbReference>
<evidence type="ECO:0000256" key="5">
    <source>
        <dbReference type="ARBA" id="ARBA00023242"/>
    </source>
</evidence>
<evidence type="ECO:0000256" key="2">
    <source>
        <dbReference type="ARBA" id="ARBA00022723"/>
    </source>
</evidence>
<dbReference type="PANTHER" id="PTHR46309:SF1">
    <property type="entry name" value="PHD FINGER PROTEIN 12"/>
    <property type="match status" value="1"/>
</dbReference>
<evidence type="ECO:0000256" key="1">
    <source>
        <dbReference type="ARBA" id="ARBA00004123"/>
    </source>
</evidence>
<feature type="compositionally biased region" description="Basic and acidic residues" evidence="7">
    <location>
        <begin position="267"/>
        <end position="309"/>
    </location>
</feature>
<dbReference type="Pfam" id="PF23209">
    <property type="entry name" value="IDM1_C"/>
    <property type="match status" value="1"/>
</dbReference>
<feature type="compositionally biased region" description="Basic and acidic residues" evidence="7">
    <location>
        <begin position="149"/>
        <end position="160"/>
    </location>
</feature>
<dbReference type="Pfam" id="PF02178">
    <property type="entry name" value="AT_hook"/>
    <property type="match status" value="4"/>
</dbReference>
<dbReference type="InterPro" id="IPR016181">
    <property type="entry name" value="Acyl_CoA_acyltransferase"/>
</dbReference>
<dbReference type="GO" id="GO:0005634">
    <property type="term" value="C:nucleus"/>
    <property type="evidence" value="ECO:0007669"/>
    <property type="project" value="UniProtKB-SubCell"/>
</dbReference>
<dbReference type="SUPFAM" id="SSF57903">
    <property type="entry name" value="FYVE/PHD zinc finger"/>
    <property type="match status" value="1"/>
</dbReference>
<feature type="compositionally biased region" description="Polar residues" evidence="7">
    <location>
        <begin position="112"/>
        <end position="127"/>
    </location>
</feature>
<proteinExistence type="predicted"/>
<evidence type="ECO:0000256" key="3">
    <source>
        <dbReference type="ARBA" id="ARBA00022771"/>
    </source>
</evidence>
<feature type="region of interest" description="Disordered" evidence="7">
    <location>
        <begin position="1"/>
        <end position="83"/>
    </location>
</feature>
<keyword evidence="5" id="KW-0539">Nucleus</keyword>
<dbReference type="InterPro" id="IPR056511">
    <property type="entry name" value="IDM1_C"/>
</dbReference>
<dbReference type="PROSITE" id="PS50016">
    <property type="entry name" value="ZF_PHD_2"/>
    <property type="match status" value="1"/>
</dbReference>